<dbReference type="SUPFAM" id="SSF53335">
    <property type="entry name" value="S-adenosyl-L-methionine-dependent methyltransferases"/>
    <property type="match status" value="1"/>
</dbReference>
<dbReference type="Proteomes" id="UP000601435">
    <property type="component" value="Unassembled WGS sequence"/>
</dbReference>
<dbReference type="Pfam" id="PF02353">
    <property type="entry name" value="CMAS"/>
    <property type="match status" value="1"/>
</dbReference>
<name>A0A812P2P9_9DINO</name>
<sequence>MGMEDALELFVSYLQPLLPDWLVRFLVRIVLGHALRQLWRLRWPQKELRLVSRVKQLASEEIAFETAAANEQHYEVPTPFFLSSLGPRLKYSSCEWPGPDATLAEAETHTLAKYAELLGVADGQRVLDIGCGWGSFSLYAAERFPKTTFVCFSNSSTQIAHITGEASRRGLTNLTALKMDINALSATALEERGGLPLYDRIFACESLEHSRNYQALFARIAKVLAPDGRFFVQILGHRESVRKSLLMGNRLLSGERGSRSGACFTSCAPKPLDSAMGASGWSAITSSRE</sequence>
<evidence type="ECO:0000256" key="1">
    <source>
        <dbReference type="ARBA" id="ARBA00010815"/>
    </source>
</evidence>
<proteinExistence type="inferred from homology"/>
<dbReference type="AlphaFoldDB" id="A0A812P2P9"/>
<organism evidence="2 3">
    <name type="scientific">Symbiodinium necroappetens</name>
    <dbReference type="NCBI Taxonomy" id="1628268"/>
    <lineage>
        <taxon>Eukaryota</taxon>
        <taxon>Sar</taxon>
        <taxon>Alveolata</taxon>
        <taxon>Dinophyceae</taxon>
        <taxon>Suessiales</taxon>
        <taxon>Symbiodiniaceae</taxon>
        <taxon>Symbiodinium</taxon>
    </lineage>
</organism>
<protein>
    <recommendedName>
        <fullName evidence="4">(S)-coclaurine N-methyltransferase</fullName>
    </recommendedName>
</protein>
<dbReference type="Gene3D" id="3.40.50.150">
    <property type="entry name" value="Vaccinia Virus protein VP39"/>
    <property type="match status" value="1"/>
</dbReference>
<dbReference type="EMBL" id="CAJNJA010014177">
    <property type="protein sequence ID" value="CAE7337473.1"/>
    <property type="molecule type" value="Genomic_DNA"/>
</dbReference>
<dbReference type="CDD" id="cd02440">
    <property type="entry name" value="AdoMet_MTases"/>
    <property type="match status" value="1"/>
</dbReference>
<keyword evidence="3" id="KW-1185">Reference proteome</keyword>
<comment type="caution">
    <text evidence="2">The sequence shown here is derived from an EMBL/GenBank/DDBJ whole genome shotgun (WGS) entry which is preliminary data.</text>
</comment>
<gene>
    <name evidence="2" type="ORF">SNEC2469_LOCUS8648</name>
</gene>
<evidence type="ECO:0000313" key="3">
    <source>
        <dbReference type="Proteomes" id="UP000601435"/>
    </source>
</evidence>
<comment type="similarity">
    <text evidence="1">Belongs to the CFA/CMAS family.</text>
</comment>
<accession>A0A812P2P9</accession>
<dbReference type="OrthoDB" id="435180at2759"/>
<reference evidence="2" key="1">
    <citation type="submission" date="2021-02" db="EMBL/GenBank/DDBJ databases">
        <authorList>
            <person name="Dougan E. K."/>
            <person name="Rhodes N."/>
            <person name="Thang M."/>
            <person name="Chan C."/>
        </authorList>
    </citation>
    <scope>NUCLEOTIDE SEQUENCE</scope>
</reference>
<dbReference type="InterPro" id="IPR029063">
    <property type="entry name" value="SAM-dependent_MTases_sf"/>
</dbReference>
<feature type="non-terminal residue" evidence="2">
    <location>
        <position position="1"/>
    </location>
</feature>
<evidence type="ECO:0008006" key="4">
    <source>
        <dbReference type="Google" id="ProtNLM"/>
    </source>
</evidence>
<evidence type="ECO:0000313" key="2">
    <source>
        <dbReference type="EMBL" id="CAE7337473.1"/>
    </source>
</evidence>
<dbReference type="PANTHER" id="PTHR43832:SF1">
    <property type="entry name" value="S-ADENOSYL-L-METHIONINE-DEPENDENT METHYLTRANSFERASES SUPERFAMILY PROTEIN"/>
    <property type="match status" value="1"/>
</dbReference>
<dbReference type="PANTHER" id="PTHR43832">
    <property type="match status" value="1"/>
</dbReference>